<dbReference type="SUPFAM" id="SSF52540">
    <property type="entry name" value="P-loop containing nucleoside triphosphate hydrolases"/>
    <property type="match status" value="1"/>
</dbReference>
<dbReference type="EMBL" id="DSMU01000082">
    <property type="protein sequence ID" value="HEL65296.1"/>
    <property type="molecule type" value="Genomic_DNA"/>
</dbReference>
<comment type="caution">
    <text evidence="2">The sequence shown here is derived from an EMBL/GenBank/DDBJ whole genome shotgun (WGS) entry which is preliminary data.</text>
</comment>
<dbReference type="Gene3D" id="3.40.50.300">
    <property type="entry name" value="P-loop containing nucleotide triphosphate hydrolases"/>
    <property type="match status" value="1"/>
</dbReference>
<gene>
    <name evidence="2" type="ORF">ENQ34_01255</name>
</gene>
<name>A0A7C2I2B9_9THEO</name>
<dbReference type="GO" id="GO:0005829">
    <property type="term" value="C:cytosol"/>
    <property type="evidence" value="ECO:0007669"/>
    <property type="project" value="TreeGrafter"/>
</dbReference>
<dbReference type="PANTHER" id="PTHR43384">
    <property type="entry name" value="SEPTUM SITE-DETERMINING PROTEIN MIND HOMOLOG, CHLOROPLASTIC-RELATED"/>
    <property type="match status" value="1"/>
</dbReference>
<dbReference type="PANTHER" id="PTHR43384:SF7">
    <property type="entry name" value="CARBON-MONOXIDE DEHYDROGENASE ACCESSORY PROTEIN"/>
    <property type="match status" value="1"/>
</dbReference>
<organism evidence="2">
    <name type="scientific">Ammonifex degensii</name>
    <dbReference type="NCBI Taxonomy" id="42838"/>
    <lineage>
        <taxon>Bacteria</taxon>
        <taxon>Bacillati</taxon>
        <taxon>Bacillota</taxon>
        <taxon>Clostridia</taxon>
        <taxon>Thermoanaerobacterales</taxon>
        <taxon>Thermoanaerobacteraceae</taxon>
        <taxon>Ammonifex</taxon>
    </lineage>
</organism>
<accession>A0A7C2I2B9</accession>
<sequence length="250" mass="27256">MFIAVAGKGGTGKTTFVALVVKHLLRAGKRPILAVDADANANLSQALGIEAPDSIADIMRAVSEDRESIPAGMTKDRYVAYRIHQSLAEGKDVDLLVMGGPEGAGCYCYVNNLLRGFIKELAANYPYTVMDNEAGLEHLSRRTTQDVDLLFILSDATVRGVRSAGRIRELADSLRLGVKKKYLVVNRARPDEVKVLEPEIERTGLEYTGMIPADPAVEEYDLYSRPLISLPDDSPAVAAVGEILRRTEIL</sequence>
<dbReference type="AlphaFoldDB" id="A0A7C2I2B9"/>
<dbReference type="InterPro" id="IPR027417">
    <property type="entry name" value="P-loop_NTPase"/>
</dbReference>
<evidence type="ECO:0000313" key="2">
    <source>
        <dbReference type="EMBL" id="HEL65296.1"/>
    </source>
</evidence>
<dbReference type="PIRSF" id="PIRSF005647">
    <property type="entry name" value="CooC"/>
    <property type="match status" value="1"/>
</dbReference>
<dbReference type="GO" id="GO:0051782">
    <property type="term" value="P:negative regulation of cell division"/>
    <property type="evidence" value="ECO:0007669"/>
    <property type="project" value="TreeGrafter"/>
</dbReference>
<protein>
    <submittedName>
        <fullName evidence="2">Carbon monoxide dehydrogenase</fullName>
    </submittedName>
</protein>
<dbReference type="GO" id="GO:0009898">
    <property type="term" value="C:cytoplasmic side of plasma membrane"/>
    <property type="evidence" value="ECO:0007669"/>
    <property type="project" value="TreeGrafter"/>
</dbReference>
<dbReference type="InterPro" id="IPR014433">
    <property type="entry name" value="CooC"/>
</dbReference>
<dbReference type="InterPro" id="IPR002586">
    <property type="entry name" value="CobQ/CobB/MinD/ParA_Nub-bd_dom"/>
</dbReference>
<dbReference type="InterPro" id="IPR050625">
    <property type="entry name" value="ParA/MinD_ATPase"/>
</dbReference>
<dbReference type="GO" id="GO:0005524">
    <property type="term" value="F:ATP binding"/>
    <property type="evidence" value="ECO:0007669"/>
    <property type="project" value="TreeGrafter"/>
</dbReference>
<feature type="domain" description="CobQ/CobB/MinD/ParA nucleotide binding" evidence="1">
    <location>
        <begin position="3"/>
        <end position="225"/>
    </location>
</feature>
<proteinExistence type="predicted"/>
<evidence type="ECO:0000259" key="1">
    <source>
        <dbReference type="Pfam" id="PF01656"/>
    </source>
</evidence>
<dbReference type="GO" id="GO:0016887">
    <property type="term" value="F:ATP hydrolysis activity"/>
    <property type="evidence" value="ECO:0007669"/>
    <property type="project" value="TreeGrafter"/>
</dbReference>
<dbReference type="Pfam" id="PF01656">
    <property type="entry name" value="CbiA"/>
    <property type="match status" value="1"/>
</dbReference>
<reference evidence="2" key="1">
    <citation type="journal article" date="2020" name="mSystems">
        <title>Genome- and Community-Level Interaction Insights into Carbon Utilization and Element Cycling Functions of Hydrothermarchaeota in Hydrothermal Sediment.</title>
        <authorList>
            <person name="Zhou Z."/>
            <person name="Liu Y."/>
            <person name="Xu W."/>
            <person name="Pan J."/>
            <person name="Luo Z.H."/>
            <person name="Li M."/>
        </authorList>
    </citation>
    <scope>NUCLEOTIDE SEQUENCE [LARGE SCALE GENOMIC DNA]</scope>
    <source>
        <strain evidence="2">SpSt-300</strain>
    </source>
</reference>